<sequence>MTKPNLLVIDDDKIYHFLVSRILDDVKAGEQFSEIHKFFSGSSALTHLKENQNSERKLILLDLNMPGMSGFEFLEALDKYEDVHKHCTVYIVTSSVNESDRARADEFSIVKGYLVKPLKKSAIENLIAQEVR</sequence>
<reference evidence="3 4" key="1">
    <citation type="submission" date="2019-09" db="EMBL/GenBank/DDBJ databases">
        <title>Genomes of family Cryomorphaceae.</title>
        <authorList>
            <person name="Bowman J.P."/>
        </authorList>
    </citation>
    <scope>NUCLEOTIDE SEQUENCE [LARGE SCALE GENOMIC DNA]</scope>
    <source>
        <strain evidence="3 4">LMG 25704</strain>
    </source>
</reference>
<evidence type="ECO:0000313" key="3">
    <source>
        <dbReference type="EMBL" id="KAB2805391.1"/>
    </source>
</evidence>
<dbReference type="PANTHER" id="PTHR44520:SF2">
    <property type="entry name" value="RESPONSE REGULATOR RCP1"/>
    <property type="match status" value="1"/>
</dbReference>
<dbReference type="AlphaFoldDB" id="A0A6N6RKD7"/>
<feature type="domain" description="Response regulatory" evidence="2">
    <location>
        <begin position="5"/>
        <end position="131"/>
    </location>
</feature>
<evidence type="ECO:0000256" key="1">
    <source>
        <dbReference type="PROSITE-ProRule" id="PRU00169"/>
    </source>
</evidence>
<gene>
    <name evidence="3" type="ORF">F8C67_13735</name>
</gene>
<dbReference type="RefSeq" id="WP_151668441.1">
    <property type="nucleotide sequence ID" value="NZ_WBVO01000015.1"/>
</dbReference>
<feature type="modified residue" description="4-aspartylphosphate" evidence="1">
    <location>
        <position position="62"/>
    </location>
</feature>
<protein>
    <submittedName>
        <fullName evidence="3">Response regulator</fullName>
    </submittedName>
</protein>
<evidence type="ECO:0000313" key="4">
    <source>
        <dbReference type="Proteomes" id="UP000468650"/>
    </source>
</evidence>
<dbReference type="Pfam" id="PF00072">
    <property type="entry name" value="Response_reg"/>
    <property type="match status" value="1"/>
</dbReference>
<dbReference type="Gene3D" id="3.40.50.2300">
    <property type="match status" value="1"/>
</dbReference>
<proteinExistence type="predicted"/>
<comment type="caution">
    <text evidence="3">The sequence shown here is derived from an EMBL/GenBank/DDBJ whole genome shotgun (WGS) entry which is preliminary data.</text>
</comment>
<dbReference type="InterPro" id="IPR052893">
    <property type="entry name" value="TCS_response_regulator"/>
</dbReference>
<dbReference type="Proteomes" id="UP000468650">
    <property type="component" value="Unassembled WGS sequence"/>
</dbReference>
<keyword evidence="4" id="KW-1185">Reference proteome</keyword>
<dbReference type="PANTHER" id="PTHR44520">
    <property type="entry name" value="RESPONSE REGULATOR RCP1-RELATED"/>
    <property type="match status" value="1"/>
</dbReference>
<dbReference type="PROSITE" id="PS50110">
    <property type="entry name" value="RESPONSE_REGULATORY"/>
    <property type="match status" value="1"/>
</dbReference>
<name>A0A6N6RKD7_9FLAO</name>
<dbReference type="CDD" id="cd17546">
    <property type="entry name" value="REC_hyHK_CKI1_RcsC-like"/>
    <property type="match status" value="1"/>
</dbReference>
<dbReference type="GO" id="GO:0000160">
    <property type="term" value="P:phosphorelay signal transduction system"/>
    <property type="evidence" value="ECO:0007669"/>
    <property type="project" value="InterPro"/>
</dbReference>
<keyword evidence="1" id="KW-0597">Phosphoprotein</keyword>
<dbReference type="InterPro" id="IPR011006">
    <property type="entry name" value="CheY-like_superfamily"/>
</dbReference>
<accession>A0A6N6RKD7</accession>
<dbReference type="SUPFAM" id="SSF52172">
    <property type="entry name" value="CheY-like"/>
    <property type="match status" value="1"/>
</dbReference>
<dbReference type="EMBL" id="WBVO01000015">
    <property type="protein sequence ID" value="KAB2805391.1"/>
    <property type="molecule type" value="Genomic_DNA"/>
</dbReference>
<dbReference type="InterPro" id="IPR001789">
    <property type="entry name" value="Sig_transdc_resp-reg_receiver"/>
</dbReference>
<dbReference type="SMART" id="SM00448">
    <property type="entry name" value="REC"/>
    <property type="match status" value="1"/>
</dbReference>
<dbReference type="OrthoDB" id="673128at2"/>
<organism evidence="3 4">
    <name type="scientific">Phaeocystidibacter luteus</name>
    <dbReference type="NCBI Taxonomy" id="911197"/>
    <lineage>
        <taxon>Bacteria</taxon>
        <taxon>Pseudomonadati</taxon>
        <taxon>Bacteroidota</taxon>
        <taxon>Flavobacteriia</taxon>
        <taxon>Flavobacteriales</taxon>
        <taxon>Phaeocystidibacteraceae</taxon>
        <taxon>Phaeocystidibacter</taxon>
    </lineage>
</organism>
<evidence type="ECO:0000259" key="2">
    <source>
        <dbReference type="PROSITE" id="PS50110"/>
    </source>
</evidence>